<dbReference type="Proteomes" id="UP000020406">
    <property type="component" value="Unassembled WGS sequence"/>
</dbReference>
<sequence>MLILVGRGTSTKCLLVDRGARSYVLNVMLSNRSKNQIDSPTTVTT</sequence>
<organism evidence="1 2">
    <name type="scientific">Xylella taiwanensis</name>
    <dbReference type="NCBI Taxonomy" id="1444770"/>
    <lineage>
        <taxon>Bacteria</taxon>
        <taxon>Pseudomonadati</taxon>
        <taxon>Pseudomonadota</taxon>
        <taxon>Gammaproteobacteria</taxon>
        <taxon>Lysobacterales</taxon>
        <taxon>Lysobacteraceae</taxon>
        <taxon>Xylella</taxon>
    </lineage>
</organism>
<protein>
    <submittedName>
        <fullName evidence="1">Uncharacterized protein</fullName>
    </submittedName>
</protein>
<gene>
    <name evidence="1" type="ORF">AF72_11000</name>
</gene>
<proteinExistence type="predicted"/>
<comment type="caution">
    <text evidence="1">The sequence shown here is derived from an EMBL/GenBank/DDBJ whole genome shotgun (WGS) entry which is preliminary data.</text>
</comment>
<reference evidence="1 2" key="1">
    <citation type="journal article" date="2014" name="Genome Announc.">
        <title>Draft Genome Sequence of Xylella fastidiosa Pear Leaf Scorch Strain in Taiwan.</title>
        <authorList>
            <person name="Su C.C."/>
            <person name="Deng W.L."/>
            <person name="Jan F.J."/>
            <person name="Chang C.J."/>
            <person name="Huang H."/>
            <person name="Chen J."/>
        </authorList>
    </citation>
    <scope>NUCLEOTIDE SEQUENCE [LARGE SCALE GENOMIC DNA]</scope>
    <source>
        <strain evidence="1 2">PLS229</strain>
    </source>
</reference>
<accession>Z9JG70</accession>
<evidence type="ECO:0000313" key="1">
    <source>
        <dbReference type="EMBL" id="EWS77395.1"/>
    </source>
</evidence>
<dbReference type="PATRIC" id="fig|1444770.3.peg.2599"/>
<evidence type="ECO:0000313" key="2">
    <source>
        <dbReference type="Proteomes" id="UP000020406"/>
    </source>
</evidence>
<dbReference type="AlphaFoldDB" id="Z9JG70"/>
<name>Z9JG70_9GAMM</name>
<dbReference type="EMBL" id="JDSQ01000021">
    <property type="protein sequence ID" value="EWS77395.1"/>
    <property type="molecule type" value="Genomic_DNA"/>
</dbReference>